<dbReference type="Pfam" id="PF02653">
    <property type="entry name" value="BPD_transp_2"/>
    <property type="match status" value="1"/>
</dbReference>
<proteinExistence type="predicted"/>
<comment type="caution">
    <text evidence="8">The sequence shown here is derived from an EMBL/GenBank/DDBJ whole genome shotgun (WGS) entry which is preliminary data.</text>
</comment>
<dbReference type="GO" id="GO:0005886">
    <property type="term" value="C:plasma membrane"/>
    <property type="evidence" value="ECO:0007669"/>
    <property type="project" value="UniProtKB-SubCell"/>
</dbReference>
<sequence length="563" mass="63670">MNKIKNFNDKLSSFLLKGVHNFKSEEKGYARRRMYNSLWAVFFGLLISSIFIIFLKKNPFDIFSLMLTKSIFTNFSLIRNLFAINLIVLIIATLGISIGFKAGLFNIGIPGQMMAGGMLSMVIILTFQKNGITINGGIFILCLVLSLIFTFAIGAFVGFLKSFLNVHEVVATILLNWIILYTSSFLFSNGPAGFGRTDNIGSIAMENASAFSYGNVWPIFLVVAIVLACAVWFVLSKTTIGYRIKMNGLNKHVSKYAGSNEKVLTITLMGTSSMFAGLAGVIYYVIFKQQFPIETQPLLIGFNTIPISLLAYNSPIGLIFSSILFAIMTTANLQGAGITNESTQVIGGLIVYLAALSNIFFNFKTVQFSHKYILLMISKAYWERRYHYLTFKKKRHALYKKDLHDLKLELSHSKEEIHDLKTKLAKLNNGVSLNLKIEDVKTHEDSLNYFTEISIAKKEITNRLIDLKYYHLQEIKMAYAADLKIAKDTYSKELEDIYNFRVNLDKKHKALLKELKLKLSKDEYISEKKKAQETRKQTILENNKAAQALLDAAKKENQKEQSK</sequence>
<gene>
    <name evidence="8" type="ORF">MALL_0121</name>
</gene>
<feature type="transmembrane region" description="Helical" evidence="7">
    <location>
        <begin position="307"/>
        <end position="333"/>
    </location>
</feature>
<keyword evidence="3 7" id="KW-0812">Transmembrane</keyword>
<evidence type="ECO:0000256" key="6">
    <source>
        <dbReference type="SAM" id="Coils"/>
    </source>
</evidence>
<dbReference type="PANTHER" id="PTHR47089">
    <property type="entry name" value="ABC TRANSPORTER, PERMEASE PROTEIN"/>
    <property type="match status" value="1"/>
</dbReference>
<evidence type="ECO:0000256" key="4">
    <source>
        <dbReference type="ARBA" id="ARBA00022989"/>
    </source>
</evidence>
<accession>D4XUW7</accession>
<keyword evidence="2" id="KW-1003">Cell membrane</keyword>
<evidence type="ECO:0000256" key="5">
    <source>
        <dbReference type="ARBA" id="ARBA00023136"/>
    </source>
</evidence>
<evidence type="ECO:0000256" key="2">
    <source>
        <dbReference type="ARBA" id="ARBA00022475"/>
    </source>
</evidence>
<dbReference type="eggNOG" id="COG4603">
    <property type="taxonomic scope" value="Bacteria"/>
</dbReference>
<keyword evidence="5 7" id="KW-0472">Membrane</keyword>
<dbReference type="GO" id="GO:0022857">
    <property type="term" value="F:transmembrane transporter activity"/>
    <property type="evidence" value="ECO:0007669"/>
    <property type="project" value="InterPro"/>
</dbReference>
<feature type="coiled-coil region" evidence="6">
    <location>
        <begin position="403"/>
        <end position="430"/>
    </location>
</feature>
<name>D4XUW7_9BACT</name>
<dbReference type="InterPro" id="IPR001851">
    <property type="entry name" value="ABC_transp_permease"/>
</dbReference>
<dbReference type="EMBL" id="ADNC01000002">
    <property type="protein sequence ID" value="EFF41807.1"/>
    <property type="molecule type" value="Genomic_DNA"/>
</dbReference>
<feature type="transmembrane region" description="Helical" evidence="7">
    <location>
        <begin position="169"/>
        <end position="187"/>
    </location>
</feature>
<evidence type="ECO:0000313" key="8">
    <source>
        <dbReference type="EMBL" id="EFF41807.1"/>
    </source>
</evidence>
<feature type="transmembrane region" description="Helical" evidence="7">
    <location>
        <begin position="75"/>
        <end position="96"/>
    </location>
</feature>
<dbReference type="STRING" id="747682.MALL_0121"/>
<keyword evidence="4 7" id="KW-1133">Transmembrane helix</keyword>
<feature type="transmembrane region" description="Helical" evidence="7">
    <location>
        <begin position="216"/>
        <end position="235"/>
    </location>
</feature>
<feature type="transmembrane region" description="Helical" evidence="7">
    <location>
        <begin position="345"/>
        <end position="363"/>
    </location>
</feature>
<feature type="transmembrane region" description="Helical" evidence="7">
    <location>
        <begin position="37"/>
        <end position="55"/>
    </location>
</feature>
<organism evidence="8 9">
    <name type="scientific">Mycoplasmopsis alligatoris A21JP2</name>
    <dbReference type="NCBI Taxonomy" id="747682"/>
    <lineage>
        <taxon>Bacteria</taxon>
        <taxon>Bacillati</taxon>
        <taxon>Mycoplasmatota</taxon>
        <taxon>Mycoplasmoidales</taxon>
        <taxon>Metamycoplasmataceae</taxon>
        <taxon>Mycoplasmopsis</taxon>
    </lineage>
</organism>
<feature type="transmembrane region" description="Helical" evidence="7">
    <location>
        <begin position="263"/>
        <end position="287"/>
    </location>
</feature>
<evidence type="ECO:0000256" key="3">
    <source>
        <dbReference type="ARBA" id="ARBA00022692"/>
    </source>
</evidence>
<feature type="coiled-coil region" evidence="6">
    <location>
        <begin position="536"/>
        <end position="563"/>
    </location>
</feature>
<dbReference type="PANTHER" id="PTHR47089:SF1">
    <property type="entry name" value="GUANOSINE ABC TRANSPORTER PERMEASE PROTEIN NUPP"/>
    <property type="match status" value="1"/>
</dbReference>
<dbReference type="OrthoDB" id="45037at2"/>
<evidence type="ECO:0000256" key="7">
    <source>
        <dbReference type="SAM" id="Phobius"/>
    </source>
</evidence>
<dbReference type="RefSeq" id="WP_005683079.1">
    <property type="nucleotide sequence ID" value="NZ_ADNC01000002.1"/>
</dbReference>
<evidence type="ECO:0000256" key="1">
    <source>
        <dbReference type="ARBA" id="ARBA00004651"/>
    </source>
</evidence>
<keyword evidence="9" id="KW-1185">Reference proteome</keyword>
<keyword evidence="6" id="KW-0175">Coiled coil</keyword>
<feature type="transmembrane region" description="Helical" evidence="7">
    <location>
        <begin position="137"/>
        <end position="157"/>
    </location>
</feature>
<comment type="subcellular location">
    <subcellularLocation>
        <location evidence="1">Cell membrane</location>
        <topology evidence="1">Multi-pass membrane protein</topology>
    </subcellularLocation>
</comment>
<evidence type="ECO:0000313" key="9">
    <source>
        <dbReference type="Proteomes" id="UP000004757"/>
    </source>
</evidence>
<dbReference type="CDD" id="cd06580">
    <property type="entry name" value="TM_PBP1_transp_TpRbsC_like"/>
    <property type="match status" value="1"/>
</dbReference>
<reference evidence="8 9" key="1">
    <citation type="submission" date="2010-03" db="EMBL/GenBank/DDBJ databases">
        <authorList>
            <person name="Glass J.I."/>
            <person name="Benders G.A."/>
            <person name="Durkin A.S."/>
            <person name="Farmerie W.G."/>
            <person name="Hlavinka K."/>
            <person name="Hostetler J."/>
            <person name="Jackson J."/>
            <person name="May M.A."/>
            <person name="Miller R.H."/>
            <person name="Paralanov V."/>
            <person name="Radune D."/>
            <person name="Szczypinski B."/>
            <person name="Brown D.R."/>
        </authorList>
    </citation>
    <scope>NUCLEOTIDE SEQUENCE [LARGE SCALE GENOMIC DNA]</scope>
    <source>
        <strain evidence="8 9">A21JP2</strain>
    </source>
</reference>
<protein>
    <submittedName>
        <fullName evidence="8">Amino acid or sugar ABC transport system, permease protein</fullName>
    </submittedName>
</protein>
<dbReference type="Proteomes" id="UP000004757">
    <property type="component" value="Unassembled WGS sequence"/>
</dbReference>
<feature type="transmembrane region" description="Helical" evidence="7">
    <location>
        <begin position="103"/>
        <end position="125"/>
    </location>
</feature>
<dbReference type="AlphaFoldDB" id="D4XUW7"/>